<keyword evidence="3" id="KW-1185">Reference proteome</keyword>
<dbReference type="EMBL" id="MTQA01000090">
    <property type="protein sequence ID" value="PNP79517.1"/>
    <property type="molecule type" value="Genomic_DNA"/>
</dbReference>
<evidence type="ECO:0000313" key="2">
    <source>
        <dbReference type="EMBL" id="PNP79517.1"/>
    </source>
</evidence>
<evidence type="ECO:0000256" key="1">
    <source>
        <dbReference type="SAM" id="MobiDB-lite"/>
    </source>
</evidence>
<gene>
    <name evidence="2" type="ORF">FNYG_07133</name>
</gene>
<feature type="region of interest" description="Disordered" evidence="1">
    <location>
        <begin position="73"/>
        <end position="94"/>
    </location>
</feature>
<organism evidence="2 3">
    <name type="scientific">Gibberella nygamai</name>
    <name type="common">Bean root rot disease fungus</name>
    <name type="synonym">Fusarium nygamai</name>
    <dbReference type="NCBI Taxonomy" id="42673"/>
    <lineage>
        <taxon>Eukaryota</taxon>
        <taxon>Fungi</taxon>
        <taxon>Dikarya</taxon>
        <taxon>Ascomycota</taxon>
        <taxon>Pezizomycotina</taxon>
        <taxon>Sordariomycetes</taxon>
        <taxon>Hypocreomycetidae</taxon>
        <taxon>Hypocreales</taxon>
        <taxon>Nectriaceae</taxon>
        <taxon>Fusarium</taxon>
        <taxon>Fusarium fujikuroi species complex</taxon>
    </lineage>
</organism>
<accession>A0A2K0WB74</accession>
<comment type="caution">
    <text evidence="2">The sequence shown here is derived from an EMBL/GenBank/DDBJ whole genome shotgun (WGS) entry which is preliminary data.</text>
</comment>
<dbReference type="OrthoDB" id="5035669at2759"/>
<reference evidence="2 3" key="1">
    <citation type="submission" date="2017-06" db="EMBL/GenBank/DDBJ databases">
        <title>Genome of Fusarium nygamai isolate CS10214.</title>
        <authorList>
            <person name="Gardiner D.M."/>
            <person name="Obanor F."/>
            <person name="Kazan K."/>
        </authorList>
    </citation>
    <scope>NUCLEOTIDE SEQUENCE [LARGE SCALE GENOMIC DNA]</scope>
    <source>
        <strain evidence="2 3">CS10214</strain>
    </source>
</reference>
<sequence length="727" mass="81909">MSTLLLSKLQEFLQTIFLTGEDYPSPGFAHIRVPPYRSGTVDFMESIRLALEKSKAMRKMFFVLPDVERDLFPPNVETNPETEASDDETEAPKDGSITPVILTFSELLDALRTSKSMAEDDASWAAHSNWESGRPLPVKLLLVLCLDPLMSAECALCLVGIVKWAIEVDEDWPMAEIRVLTVSAEPSFNFLANVVSYTSPGARVAELDLAAIGEQHWDRDPPVLEKPGGTSYASRIHEKFRQNRDHKRLILSFDTKLESDFKKLLSGRENELIDFVQVQATQDARPLLNLARSDNGPKSLFISFLGEVPFRPLKIEGFDELHVALGSSPVTRMEWEDFSCQVISAMFPVSWEDRQLQHWWIHQPSIPDRYLYLGVEDISLFTGSGSPRNRLVEGVQLGGFIASLADISSWGIDTGKTLSCFVRQTHRVHEMTLKLHAQRLLKQDRFELSGHEAIIFRAVLPTLGYDHRLALLVALDAEPNVRRVKVQLAVMLKHRMNKILSFHGKIANDSTQYRKLLKECHGLGSSMASKGVMWLSLGILKRHQKMTEQHGAYDPKKDRLSSMVRIDSGKAELVGVEVGKMLALLAENEIYVDTTQSVTQETDVLSLEAQDQLSLHLLQAYAHSLIVSEDHGGYGAPRIVHKVVSTWIDSEMIRAAQLHERNSNPVKPGEFRFGICHEMFLDRNKHALLDWTSIPAKTVVQWRSGFGRNVTLNDLLDVRVQPRGVVR</sequence>
<dbReference type="Proteomes" id="UP000236664">
    <property type="component" value="Unassembled WGS sequence"/>
</dbReference>
<proteinExistence type="predicted"/>
<dbReference type="AlphaFoldDB" id="A0A2K0WB74"/>
<name>A0A2K0WB74_GIBNY</name>
<evidence type="ECO:0000313" key="3">
    <source>
        <dbReference type="Proteomes" id="UP000236664"/>
    </source>
</evidence>
<protein>
    <submittedName>
        <fullName evidence="2">Uncharacterized protein</fullName>
    </submittedName>
</protein>